<comment type="caution">
    <text evidence="1">The sequence shown here is derived from an EMBL/GenBank/DDBJ whole genome shotgun (WGS) entry which is preliminary data.</text>
</comment>
<gene>
    <name evidence="1" type="ORF">ME7_01428</name>
</gene>
<sequence length="49" mass="5518">MTNISQNTSVISSISNATAPVNKQEPAKKYEFIDDCEYIDGHFLTRIRA</sequence>
<dbReference type="HOGENOM" id="CLU_3132713_0_0_5"/>
<evidence type="ECO:0000313" key="2">
    <source>
        <dbReference type="Proteomes" id="UP000008748"/>
    </source>
</evidence>
<evidence type="ECO:0000313" key="1">
    <source>
        <dbReference type="EMBL" id="EJF74438.1"/>
    </source>
</evidence>
<proteinExistence type="predicted"/>
<dbReference type="EMBL" id="AIMC01000036">
    <property type="protein sequence ID" value="EJF74438.1"/>
    <property type="molecule type" value="Genomic_DNA"/>
</dbReference>
<organism evidence="1 2">
    <name type="scientific">Bartonella birtlesii LL-WM9</name>
    <dbReference type="NCBI Taxonomy" id="1094552"/>
    <lineage>
        <taxon>Bacteria</taxon>
        <taxon>Pseudomonadati</taxon>
        <taxon>Pseudomonadota</taxon>
        <taxon>Alphaproteobacteria</taxon>
        <taxon>Hyphomicrobiales</taxon>
        <taxon>Bartonellaceae</taxon>
        <taxon>Bartonella</taxon>
    </lineage>
</organism>
<reference evidence="1 2" key="1">
    <citation type="submission" date="2012-03" db="EMBL/GenBank/DDBJ databases">
        <title>The Genome Sequence of Bartonella birtlesii LL-WM9.</title>
        <authorList>
            <consortium name="The Broad Institute Genome Sequencing Platform"/>
            <consortium name="The Broad Institute Genome Sequencing Center for Infectious Disease"/>
            <person name="Feldgarden M."/>
            <person name="Kirby J."/>
            <person name="Kosoy M."/>
            <person name="Birtles R."/>
            <person name="Probert W.S."/>
            <person name="Chiaraviglio L."/>
            <person name="Young S.K."/>
            <person name="Zeng Q."/>
            <person name="Gargeya S."/>
            <person name="Fitzgerald M."/>
            <person name="Haas B."/>
            <person name="Abouelleil A."/>
            <person name="Alvarado L."/>
            <person name="Arachchi H.M."/>
            <person name="Berlin A."/>
            <person name="Chapman S.B."/>
            <person name="Gearin G."/>
            <person name="Goldberg J."/>
            <person name="Griggs A."/>
            <person name="Gujja S."/>
            <person name="Hansen M."/>
            <person name="Heiman D."/>
            <person name="Howarth C."/>
            <person name="Larimer J."/>
            <person name="Lui A."/>
            <person name="MacDonald P.J.P."/>
            <person name="McCowen C."/>
            <person name="Montmayeur A."/>
            <person name="Murphy C."/>
            <person name="Neiman D."/>
            <person name="Pearson M."/>
            <person name="Priest M."/>
            <person name="Roberts A."/>
            <person name="Saif S."/>
            <person name="Shea T."/>
            <person name="Sisk P."/>
            <person name="Stolte C."/>
            <person name="Sykes S."/>
            <person name="Wortman J."/>
            <person name="Nusbaum C."/>
            <person name="Birren B."/>
        </authorList>
    </citation>
    <scope>NUCLEOTIDE SEQUENCE [LARGE SCALE GENOMIC DNA]</scope>
    <source>
        <strain evidence="1 2">LL-WM9</strain>
    </source>
</reference>
<dbReference type="AlphaFoldDB" id="J0YIY4"/>
<accession>J0YIY4</accession>
<keyword evidence="2" id="KW-1185">Reference proteome</keyword>
<protein>
    <submittedName>
        <fullName evidence="1">Uncharacterized protein</fullName>
    </submittedName>
</protein>
<dbReference type="RefSeq" id="WP_006590344.1">
    <property type="nucleotide sequence ID" value="NZ_JH725078.1"/>
</dbReference>
<dbReference type="Proteomes" id="UP000008748">
    <property type="component" value="Unassembled WGS sequence"/>
</dbReference>
<name>J0YIY4_9HYPH</name>
<dbReference type="PATRIC" id="fig|1094552.3.peg.1593"/>